<dbReference type="RefSeq" id="WP_016183730.1">
    <property type="nucleotide sequence ID" value="NZ_JXKI01000005.1"/>
</dbReference>
<dbReference type="PATRIC" id="fig|1121865.3.peg.1559"/>
<sequence length="690" mass="80527">MSMFQKLAIRVNTLHEKLSIELQLKGQELYYSFSRLADTYTYHNGIIDAKASQEWIEKFSLLSLVDWPRYVNEANNIAGEETNYWQVSYTLTDETVLEYGGAYPLPNNWPKLQELLANLIPAMVESYGEQIERIDFKLKNVDQIMPVSLITSQQVYLIKEETLSLVRMGRKIIYEKIDEANQRTYYEFEREGVAYLLDGFQSIFSRHDDEDIQEGKKQHDSDVYLKIVRRNGQIEEFFWDIHQMSFTPGWKEIVDAIYELMLQGSTFLGHIFNSLPYRHVNIDSYILAWVEIEETKEQTYFLLENILAHPGDYLIVPAGNKLEEKLARVLAIEYYTKDTLPIPLVRLRRALRKAEDLRYAREWLPETNLDHRRIEMILAKLPLEPSIDEVIQLTEAIRLKMILGGELIIPVRQLEKMKVHEEYHTTPKEEVLTTDDGKTWEPFRLFVEKDKETFVCFTSSDEFMKDGQARGVIYPIASILELALKTPNIQGLLINPWGKPFFLSKELIKLIFIRNQDTMKKSQLYLEYADVIHLQSDCIINNVKFSTAEKDTIDYALRQLCGPAILPYYDQFVDLDPGEIMVSPGFGSNAKYIFHTVIPDYRLVANAEECIVDSYWEALDQARKFNLKLMVLPIFGFGSAGFPREKLIPLIIETIADWMSENREYILHVVLSTDNYEVYQAFHQYLEAED</sequence>
<dbReference type="InterPro" id="IPR043472">
    <property type="entry name" value="Macro_dom-like"/>
</dbReference>
<dbReference type="eggNOG" id="COG2110">
    <property type="taxonomic scope" value="Bacteria"/>
</dbReference>
<protein>
    <recommendedName>
        <fullName evidence="1">Macro domain-containing protein</fullName>
    </recommendedName>
</protein>
<evidence type="ECO:0000313" key="2">
    <source>
        <dbReference type="EMBL" id="EOW84101.1"/>
    </source>
</evidence>
<evidence type="ECO:0000313" key="3">
    <source>
        <dbReference type="Proteomes" id="UP000014113"/>
    </source>
</evidence>
<dbReference type="PROSITE" id="PS51154">
    <property type="entry name" value="MACRO"/>
    <property type="match status" value="1"/>
</dbReference>
<evidence type="ECO:0000259" key="1">
    <source>
        <dbReference type="PROSITE" id="PS51154"/>
    </source>
</evidence>
<dbReference type="Proteomes" id="UP000014113">
    <property type="component" value="Unassembled WGS sequence"/>
</dbReference>
<name>S0KJZ6_9ENTE</name>
<dbReference type="PANTHER" id="PTHR11106:SF27">
    <property type="entry name" value="MACRO DOMAIN-CONTAINING PROTEIN"/>
    <property type="match status" value="1"/>
</dbReference>
<dbReference type="PANTHER" id="PTHR11106">
    <property type="entry name" value="GANGLIOSIDE INDUCED DIFFERENTIATION ASSOCIATED PROTEIN 2-RELATED"/>
    <property type="match status" value="1"/>
</dbReference>
<dbReference type="EMBL" id="ASWJ01000005">
    <property type="protein sequence ID" value="EOW84101.1"/>
    <property type="molecule type" value="Genomic_DNA"/>
</dbReference>
<accession>S0KJZ6</accession>
<dbReference type="OrthoDB" id="6194521at2"/>
<dbReference type="AlphaFoldDB" id="S0KJZ6"/>
<feature type="domain" description="Macro" evidence="1">
    <location>
        <begin position="511"/>
        <end position="690"/>
    </location>
</feature>
<dbReference type="Gene3D" id="3.40.220.10">
    <property type="entry name" value="Leucine Aminopeptidase, subunit E, domain 1"/>
    <property type="match status" value="1"/>
</dbReference>
<gene>
    <name evidence="2" type="ORF">I568_01260</name>
</gene>
<reference evidence="2 3" key="1">
    <citation type="submission" date="2013-03" db="EMBL/GenBank/DDBJ databases">
        <title>The Genome Sequence of Enterococcus columbae ATCC_51263 (PacBio/Illumina hybrid assembly).</title>
        <authorList>
            <consortium name="The Broad Institute Genomics Platform"/>
            <consortium name="The Broad Institute Genome Sequencing Center for Infectious Disease"/>
            <person name="Earl A."/>
            <person name="Russ C."/>
            <person name="Gilmore M."/>
            <person name="Surin D."/>
            <person name="Walker B."/>
            <person name="Young S."/>
            <person name="Zeng Q."/>
            <person name="Gargeya S."/>
            <person name="Fitzgerald M."/>
            <person name="Haas B."/>
            <person name="Abouelleil A."/>
            <person name="Allen A.W."/>
            <person name="Alvarado L."/>
            <person name="Arachchi H.M."/>
            <person name="Berlin A.M."/>
            <person name="Chapman S.B."/>
            <person name="Gainer-Dewar J."/>
            <person name="Goldberg J."/>
            <person name="Griggs A."/>
            <person name="Gujja S."/>
            <person name="Hansen M."/>
            <person name="Howarth C."/>
            <person name="Imamovic A."/>
            <person name="Ireland A."/>
            <person name="Larimer J."/>
            <person name="McCowan C."/>
            <person name="Murphy C."/>
            <person name="Pearson M."/>
            <person name="Poon T.W."/>
            <person name="Priest M."/>
            <person name="Roberts A."/>
            <person name="Saif S."/>
            <person name="Shea T."/>
            <person name="Sisk P."/>
            <person name="Sykes S."/>
            <person name="Wortman J."/>
            <person name="Nusbaum C."/>
            <person name="Birren B."/>
        </authorList>
    </citation>
    <scope>NUCLEOTIDE SEQUENCE [LARGE SCALE GENOMIC DNA]</scope>
    <source>
        <strain evidence="2 3">ATCC 51263</strain>
    </source>
</reference>
<organism evidence="2 3">
    <name type="scientific">Enterococcus columbae DSM 7374 = ATCC 51263</name>
    <dbReference type="NCBI Taxonomy" id="1121865"/>
    <lineage>
        <taxon>Bacteria</taxon>
        <taxon>Bacillati</taxon>
        <taxon>Bacillota</taxon>
        <taxon>Bacilli</taxon>
        <taxon>Lactobacillales</taxon>
        <taxon>Enterococcaceae</taxon>
        <taxon>Enterococcus</taxon>
    </lineage>
</organism>
<dbReference type="InterPro" id="IPR002589">
    <property type="entry name" value="Macro_dom"/>
</dbReference>
<comment type="caution">
    <text evidence="2">The sequence shown here is derived from an EMBL/GenBank/DDBJ whole genome shotgun (WGS) entry which is preliminary data.</text>
</comment>
<dbReference type="SUPFAM" id="SSF52949">
    <property type="entry name" value="Macro domain-like"/>
    <property type="match status" value="1"/>
</dbReference>
<proteinExistence type="predicted"/>
<dbReference type="Pfam" id="PF01661">
    <property type="entry name" value="Macro"/>
    <property type="match status" value="1"/>
</dbReference>
<keyword evidence="3" id="KW-1185">Reference proteome</keyword>
<dbReference type="STRING" id="1121865.OMW_01617"/>